<organism evidence="1 2">
    <name type="scientific">Brachionus plicatilis</name>
    <name type="common">Marine rotifer</name>
    <name type="synonym">Brachionus muelleri</name>
    <dbReference type="NCBI Taxonomy" id="10195"/>
    <lineage>
        <taxon>Eukaryota</taxon>
        <taxon>Metazoa</taxon>
        <taxon>Spiralia</taxon>
        <taxon>Gnathifera</taxon>
        <taxon>Rotifera</taxon>
        <taxon>Eurotatoria</taxon>
        <taxon>Monogononta</taxon>
        <taxon>Pseudotrocha</taxon>
        <taxon>Ploima</taxon>
        <taxon>Brachionidae</taxon>
        <taxon>Brachionus</taxon>
    </lineage>
</organism>
<name>A0A3M7SCW7_BRAPC</name>
<dbReference type="Proteomes" id="UP000276133">
    <property type="component" value="Unassembled WGS sequence"/>
</dbReference>
<gene>
    <name evidence="1" type="ORF">BpHYR1_000151</name>
</gene>
<sequence>MAGLQYELMEFLFESISLLIYLNFFRQFRKDKLEFVKAKAIIKPSEKLHFFPHKSLVTRILYDK</sequence>
<dbReference type="AlphaFoldDB" id="A0A3M7SCW7"/>
<accession>A0A3M7SCW7</accession>
<evidence type="ECO:0000313" key="2">
    <source>
        <dbReference type="Proteomes" id="UP000276133"/>
    </source>
</evidence>
<keyword evidence="2" id="KW-1185">Reference proteome</keyword>
<dbReference type="EMBL" id="REGN01001609">
    <property type="protein sequence ID" value="RNA33636.1"/>
    <property type="molecule type" value="Genomic_DNA"/>
</dbReference>
<evidence type="ECO:0000313" key="1">
    <source>
        <dbReference type="EMBL" id="RNA33636.1"/>
    </source>
</evidence>
<comment type="caution">
    <text evidence="1">The sequence shown here is derived from an EMBL/GenBank/DDBJ whole genome shotgun (WGS) entry which is preliminary data.</text>
</comment>
<proteinExistence type="predicted"/>
<reference evidence="1 2" key="1">
    <citation type="journal article" date="2018" name="Sci. Rep.">
        <title>Genomic signatures of local adaptation to the degree of environmental predictability in rotifers.</title>
        <authorList>
            <person name="Franch-Gras L."/>
            <person name="Hahn C."/>
            <person name="Garcia-Roger E.M."/>
            <person name="Carmona M.J."/>
            <person name="Serra M."/>
            <person name="Gomez A."/>
        </authorList>
    </citation>
    <scope>NUCLEOTIDE SEQUENCE [LARGE SCALE GENOMIC DNA]</scope>
    <source>
        <strain evidence="1">HYR1</strain>
    </source>
</reference>
<protein>
    <submittedName>
        <fullName evidence="1">Uncharacterized protein</fullName>
    </submittedName>
</protein>